<organism evidence="1 2">
    <name type="scientific">Aspergillus kawachii</name>
    <name type="common">White koji mold</name>
    <name type="synonym">Aspergillus awamori var. kawachi</name>
    <dbReference type="NCBI Taxonomy" id="1069201"/>
    <lineage>
        <taxon>Eukaryota</taxon>
        <taxon>Fungi</taxon>
        <taxon>Dikarya</taxon>
        <taxon>Ascomycota</taxon>
        <taxon>Pezizomycotina</taxon>
        <taxon>Eurotiomycetes</taxon>
        <taxon>Eurotiomycetidae</taxon>
        <taxon>Eurotiales</taxon>
        <taxon>Aspergillaceae</taxon>
        <taxon>Aspergillus</taxon>
        <taxon>Aspergillus subgen. Circumdati</taxon>
    </lineage>
</organism>
<name>A0A146G243_ASPKA</name>
<gene>
    <name evidence="1" type="ORF">RIB2604_04000160</name>
</gene>
<dbReference type="PANTHER" id="PTHR37315:SF1">
    <property type="entry name" value="UPF0311 PROTEIN BLR7842"/>
    <property type="match status" value="1"/>
</dbReference>
<reference evidence="2" key="2">
    <citation type="submission" date="2016-02" db="EMBL/GenBank/DDBJ databases">
        <title>Genome sequencing of Aspergillus luchuensis NBRC 4314.</title>
        <authorList>
            <person name="Yamada O."/>
        </authorList>
    </citation>
    <scope>NUCLEOTIDE SEQUENCE [LARGE SCALE GENOMIC DNA]</scope>
    <source>
        <strain evidence="2">RIB 2604</strain>
    </source>
</reference>
<dbReference type="Gene3D" id="2.40.160.20">
    <property type="match status" value="1"/>
</dbReference>
<dbReference type="PANTHER" id="PTHR37315">
    <property type="entry name" value="UPF0311 PROTEIN BLR7842"/>
    <property type="match status" value="1"/>
</dbReference>
<dbReference type="EMBL" id="BCWF01000039">
    <property type="protein sequence ID" value="GAT31169.1"/>
    <property type="molecule type" value="Genomic_DNA"/>
</dbReference>
<dbReference type="AlphaFoldDB" id="A0A146G243"/>
<comment type="caution">
    <text evidence="1">The sequence shown here is derived from an EMBL/GenBank/DDBJ whole genome shotgun (WGS) entry which is preliminary data.</text>
</comment>
<reference evidence="1 2" key="1">
    <citation type="journal article" date="2016" name="DNA Res.">
        <title>Genome sequence of Aspergillus luchuensis NBRC 4314.</title>
        <authorList>
            <person name="Yamada O."/>
            <person name="Machida M."/>
            <person name="Hosoyama A."/>
            <person name="Goto M."/>
            <person name="Takahashi T."/>
            <person name="Futagami T."/>
            <person name="Yamagata Y."/>
            <person name="Takeuchi M."/>
            <person name="Kobayashi T."/>
            <person name="Koike H."/>
            <person name="Abe K."/>
            <person name="Asai K."/>
            <person name="Arita M."/>
            <person name="Fujita N."/>
            <person name="Fukuda K."/>
            <person name="Higa K."/>
            <person name="Horikawa H."/>
            <person name="Ishikawa T."/>
            <person name="Jinno K."/>
            <person name="Kato Y."/>
            <person name="Kirimura K."/>
            <person name="Mizutani O."/>
            <person name="Nakasone K."/>
            <person name="Sano M."/>
            <person name="Shiraishi Y."/>
            <person name="Tsukahara M."/>
            <person name="Gomi K."/>
        </authorList>
    </citation>
    <scope>NUCLEOTIDE SEQUENCE [LARGE SCALE GENOMIC DNA]</scope>
    <source>
        <strain evidence="1 2">RIB 2604</strain>
    </source>
</reference>
<evidence type="ECO:0000313" key="1">
    <source>
        <dbReference type="EMBL" id="GAT31169.1"/>
    </source>
</evidence>
<dbReference type="Pfam" id="PF11578">
    <property type="entry name" value="DUF3237"/>
    <property type="match status" value="1"/>
</dbReference>
<dbReference type="Proteomes" id="UP000075230">
    <property type="component" value="Unassembled WGS sequence"/>
</dbReference>
<sequence length="158" mass="16857">MTTPTLKYAFTMNVELAPAIDFGATFSGDRSFIAITGGSIDGPRLTGKVLSGGGDWNAVRPDGVVHVFAKYSIQASDGTPISITNEGFGRASQSSIKAIFDGDGASASEGGKTWYTKTWPRFEVAPGKWDWLNTSCFIGDLQPPASADRVVIKIYEII</sequence>
<protein>
    <submittedName>
        <fullName evidence="1">Uncharacterized protein</fullName>
    </submittedName>
</protein>
<accession>A0A146G243</accession>
<evidence type="ECO:0000313" key="2">
    <source>
        <dbReference type="Proteomes" id="UP000075230"/>
    </source>
</evidence>
<dbReference type="HAMAP" id="MF_00775">
    <property type="entry name" value="UPF0311"/>
    <property type="match status" value="1"/>
</dbReference>
<dbReference type="InterPro" id="IPR020915">
    <property type="entry name" value="UPF0311"/>
</dbReference>
<proteinExistence type="inferred from homology"/>
<dbReference type="VEuPathDB" id="FungiDB:ASPFODRAFT_31688"/>